<dbReference type="GeneID" id="20529519"/>
<organism evidence="3">
    <name type="scientific">Fonticula alba</name>
    <name type="common">Slime mold</name>
    <dbReference type="NCBI Taxonomy" id="691883"/>
    <lineage>
        <taxon>Eukaryota</taxon>
        <taxon>Rotosphaerida</taxon>
        <taxon>Fonticulaceae</taxon>
        <taxon>Fonticula</taxon>
    </lineage>
</organism>
<reference evidence="3" key="1">
    <citation type="submission" date="2013-04" db="EMBL/GenBank/DDBJ databases">
        <title>The Genome Sequence of Fonticula alba ATCC 38817.</title>
        <authorList>
            <consortium name="The Broad Institute Genomics Platform"/>
            <person name="Russ C."/>
            <person name="Cuomo C."/>
            <person name="Burger G."/>
            <person name="Gray M.W."/>
            <person name="Holland P.W.H."/>
            <person name="King N."/>
            <person name="Lang F.B.F."/>
            <person name="Roger A.J."/>
            <person name="Ruiz-Trillo I."/>
            <person name="Brown M."/>
            <person name="Walker B."/>
            <person name="Young S."/>
            <person name="Zeng Q."/>
            <person name="Gargeya S."/>
            <person name="Fitzgerald M."/>
            <person name="Haas B."/>
            <person name="Abouelleil A."/>
            <person name="Allen A.W."/>
            <person name="Alvarado L."/>
            <person name="Arachchi H.M."/>
            <person name="Berlin A.M."/>
            <person name="Chapman S.B."/>
            <person name="Gainer-Dewar J."/>
            <person name="Goldberg J."/>
            <person name="Griggs A."/>
            <person name="Gujja S."/>
            <person name="Hansen M."/>
            <person name="Howarth C."/>
            <person name="Imamovic A."/>
            <person name="Ireland A."/>
            <person name="Larimer J."/>
            <person name="McCowan C."/>
            <person name="Murphy C."/>
            <person name="Pearson M."/>
            <person name="Poon T.W."/>
            <person name="Priest M."/>
            <person name="Roberts A."/>
            <person name="Saif S."/>
            <person name="Shea T."/>
            <person name="Sisk P."/>
            <person name="Sykes S."/>
            <person name="Wortman J."/>
            <person name="Nusbaum C."/>
            <person name="Birren B."/>
        </authorList>
    </citation>
    <scope>NUCLEOTIDE SEQUENCE [LARGE SCALE GENOMIC DNA]</scope>
    <source>
        <strain evidence="3">ATCC 38817</strain>
    </source>
</reference>
<name>A0A058Z4T7_FONAL</name>
<feature type="region of interest" description="Disordered" evidence="1">
    <location>
        <begin position="35"/>
        <end position="61"/>
    </location>
</feature>
<evidence type="ECO:0000256" key="1">
    <source>
        <dbReference type="SAM" id="MobiDB-lite"/>
    </source>
</evidence>
<gene>
    <name evidence="3" type="ORF">H696_04794</name>
</gene>
<dbReference type="Proteomes" id="UP000030693">
    <property type="component" value="Unassembled WGS sequence"/>
</dbReference>
<dbReference type="RefSeq" id="XP_009496934.1">
    <property type="nucleotide sequence ID" value="XM_009498659.1"/>
</dbReference>
<dbReference type="AlphaFoldDB" id="A0A058Z4T7"/>
<accession>A0A058Z4T7</accession>
<sequence>MNSPILDQLIRWAARRSPVALDAAAGDVSLDYDRLAGEEPEPRPSGTRPPPTIKGNGGANDGMFTGSDAQLAAILLGILGFFMVLSIVILVVIFIKARQRRVVLNRHFHMDETVAERRLRDGYADMDATAGPGSTLAALAIGPTSGRPAGGGPVGSNAARIDFLLSQVSQSRRGSAASGHGVEKACPDAPAGSTTIDLTEAILRYHQRLVMQQRLHRDVGDTLPDLGNIVVAPPMREFAGGAGGAPLVFNATRPEAAALQQRVQECPQSF</sequence>
<evidence type="ECO:0000256" key="2">
    <source>
        <dbReference type="SAM" id="Phobius"/>
    </source>
</evidence>
<keyword evidence="4" id="KW-1185">Reference proteome</keyword>
<keyword evidence="2" id="KW-0472">Membrane</keyword>
<evidence type="ECO:0000313" key="3">
    <source>
        <dbReference type="EMBL" id="KCV68502.1"/>
    </source>
</evidence>
<feature type="transmembrane region" description="Helical" evidence="2">
    <location>
        <begin position="71"/>
        <end position="95"/>
    </location>
</feature>
<dbReference type="EMBL" id="KB932208">
    <property type="protein sequence ID" value="KCV68502.1"/>
    <property type="molecule type" value="Genomic_DNA"/>
</dbReference>
<keyword evidence="2" id="KW-1133">Transmembrane helix</keyword>
<protein>
    <submittedName>
        <fullName evidence="3">Uncharacterized protein</fullName>
    </submittedName>
</protein>
<evidence type="ECO:0000313" key="4">
    <source>
        <dbReference type="Proteomes" id="UP000030693"/>
    </source>
</evidence>
<keyword evidence="2" id="KW-0812">Transmembrane</keyword>
<proteinExistence type="predicted"/>